<feature type="signal peptide" evidence="1">
    <location>
        <begin position="1"/>
        <end position="19"/>
    </location>
</feature>
<evidence type="ECO:0000259" key="2">
    <source>
        <dbReference type="Pfam" id="PF14905"/>
    </source>
</evidence>
<evidence type="ECO:0000313" key="4">
    <source>
        <dbReference type="Proteomes" id="UP000000852"/>
    </source>
</evidence>
<dbReference type="InterPro" id="IPR041700">
    <property type="entry name" value="OMP_b-brl_3"/>
</dbReference>
<evidence type="ECO:0000313" key="3">
    <source>
        <dbReference type="EMBL" id="ACU02431.1"/>
    </source>
</evidence>
<dbReference type="Pfam" id="PF14905">
    <property type="entry name" value="OMP_b-brl_3"/>
    <property type="match status" value="1"/>
</dbReference>
<dbReference type="AlphaFoldDB" id="C6XYG4"/>
<accession>C6XYG4</accession>
<feature type="chain" id="PRO_5002974422" description="Outer membrane protein beta-barrel domain-containing protein" evidence="1">
    <location>
        <begin position="20"/>
        <end position="930"/>
    </location>
</feature>
<evidence type="ECO:0000256" key="1">
    <source>
        <dbReference type="SAM" id="SignalP"/>
    </source>
</evidence>
<dbReference type="HOGENOM" id="CLU_012729_0_1_10"/>
<dbReference type="InterPro" id="IPR008969">
    <property type="entry name" value="CarboxyPept-like_regulatory"/>
</dbReference>
<sequence length="930" mass="103897">MKLIALIALFLCLVLKVSAQQGYAVKGSVTDSMATYKLVNTTITVLNQQDSTLVKFGRADAEGNFSLATLRPGKFILLVTYPGYADYAEDFTLDTAHAIKDFGSLNMILKSTLLNDVIIKGKIAAIKMKGDTTEFNAGSFTVRPNARVEDLLQQLPGIQVDKDGKITAQGQTVTKVLVDGDEFFGDDPTLVTKNLRADMVDKVQLYDKKSDQAVFTGIDDDKTEKTINLKLKEDKKKGYFGKIDAGAGTDDFYGLQGMFNVFKAKQKFSVYSTLANTGKTGLSWQDSRKYNSGTTVEFSDDGGMMITMGGRGDELESYDGRYNNEGIPLARTGGLHYDTKWNKDKQSLNTNYKIGSLGVKGTKNTLTQNNLPDGILNSNSDQNFDNYIFRQKLDLSYFANLDSVSTLKISVDGTLKNSETNSEFNSSSTKAGIGLLNTSERNLSNDGKDQLFNMSALYTLKFKKPRRTFSANMSYSLTKNSSAGFLNSVNTFFNETGGQDSVSHINQYKTNDGINSVLNTNLTYTEPLSKSLALVFNYGLGFNNGTSDRKSFNQAGSGRYNLLDTLYSNDYELNQLTNQLGAVFNYKQNKTTINFGTKATAVRFNQYDVYHDRNFDRNFINWSPQASYLLKISQQATFRFAYNGNNTQPQLSDIQPIRVNTDPLNITIGNKDLNPSFSNRFNLNYNSYKVLSEQGLYIGASFGFTSNAIVSNMTTDAAGKNTYQSINLSSKMPKNFNFYFGGDRKIKSLDLRIGLGLNAYGNTAYNYINKALNEAESYNFSGSFSVSRWDAKKYSFNIRIEPGYNTSQSSLQQQVNNNGWNLNSRAGFTLFLPAKFQLNTDADYQFTAATASFDNNFERTIWNASIRKKFFKEENLTLEIKGNDLLNQNTGQSRSAWSNRIIQNSYTTIRRYFMFSVIWDFNKMGGSVNK</sequence>
<proteinExistence type="predicted"/>
<name>C6XYG4_PEDHD</name>
<keyword evidence="4" id="KW-1185">Reference proteome</keyword>
<dbReference type="Gene3D" id="2.60.40.1120">
    <property type="entry name" value="Carboxypeptidase-like, regulatory domain"/>
    <property type="match status" value="1"/>
</dbReference>
<dbReference type="RefSeq" id="WP_012780384.1">
    <property type="nucleotide sequence ID" value="NC_013061.1"/>
</dbReference>
<dbReference type="SUPFAM" id="SSF56935">
    <property type="entry name" value="Porins"/>
    <property type="match status" value="1"/>
</dbReference>
<reference evidence="3 4" key="1">
    <citation type="journal article" date="2009" name="Stand. Genomic Sci.">
        <title>Complete genome sequence of Pedobacter heparinus type strain (HIM 762-3).</title>
        <authorList>
            <person name="Han C."/>
            <person name="Spring S."/>
            <person name="Lapidus A."/>
            <person name="Del Rio T.G."/>
            <person name="Tice H."/>
            <person name="Copeland A."/>
            <person name="Cheng J.F."/>
            <person name="Lucas S."/>
            <person name="Chen F."/>
            <person name="Nolan M."/>
            <person name="Bruce D."/>
            <person name="Goodwin L."/>
            <person name="Pitluck S."/>
            <person name="Ivanova N."/>
            <person name="Mavromatis K."/>
            <person name="Mikhailova N."/>
            <person name="Pati A."/>
            <person name="Chen A."/>
            <person name="Palaniappan K."/>
            <person name="Land M."/>
            <person name="Hauser L."/>
            <person name="Chang Y.J."/>
            <person name="Jeffries C.C."/>
            <person name="Saunders E."/>
            <person name="Chertkov O."/>
            <person name="Brettin T."/>
            <person name="Goker M."/>
            <person name="Rohde M."/>
            <person name="Bristow J."/>
            <person name="Eisen J.A."/>
            <person name="Markowitz V."/>
            <person name="Hugenholtz P."/>
            <person name="Kyrpides N.C."/>
            <person name="Klenk H.P."/>
            <person name="Detter J.C."/>
        </authorList>
    </citation>
    <scope>NUCLEOTIDE SEQUENCE [LARGE SCALE GENOMIC DNA]</scope>
    <source>
        <strain evidence="4">ATCC 13125 / DSM 2366 / CIP 104194 / JCM 7457 / NBRC 12017 / NCIMB 9290 / NRRL B-14731 / HIM 762-3</strain>
    </source>
</reference>
<dbReference type="EMBL" id="CP001681">
    <property type="protein sequence ID" value="ACU02431.1"/>
    <property type="molecule type" value="Genomic_DNA"/>
</dbReference>
<dbReference type="KEGG" id="phe:Phep_0205"/>
<dbReference type="Pfam" id="PF13620">
    <property type="entry name" value="CarboxypepD_reg"/>
    <property type="match status" value="1"/>
</dbReference>
<dbReference type="OrthoDB" id="1086219at2"/>
<dbReference type="SUPFAM" id="SSF49464">
    <property type="entry name" value="Carboxypeptidase regulatory domain-like"/>
    <property type="match status" value="1"/>
</dbReference>
<protein>
    <recommendedName>
        <fullName evidence="2">Outer membrane protein beta-barrel domain-containing protein</fullName>
    </recommendedName>
</protein>
<organism evidence="3 4">
    <name type="scientific">Pedobacter heparinus (strain ATCC 13125 / DSM 2366 / CIP 104194 / JCM 7457 / NBRC 12017 / NCIMB 9290 / NRRL B-14731 / HIM 762-3)</name>
    <dbReference type="NCBI Taxonomy" id="485917"/>
    <lineage>
        <taxon>Bacteria</taxon>
        <taxon>Pseudomonadati</taxon>
        <taxon>Bacteroidota</taxon>
        <taxon>Sphingobacteriia</taxon>
        <taxon>Sphingobacteriales</taxon>
        <taxon>Sphingobacteriaceae</taxon>
        <taxon>Pedobacter</taxon>
    </lineage>
</organism>
<gene>
    <name evidence="3" type="ordered locus">Phep_0205</name>
</gene>
<dbReference type="STRING" id="485917.Phep_0205"/>
<feature type="domain" description="Outer membrane protein beta-barrel" evidence="2">
    <location>
        <begin position="461"/>
        <end position="918"/>
    </location>
</feature>
<dbReference type="eggNOG" id="COG1629">
    <property type="taxonomic scope" value="Bacteria"/>
</dbReference>
<keyword evidence="1" id="KW-0732">Signal</keyword>
<dbReference type="Proteomes" id="UP000000852">
    <property type="component" value="Chromosome"/>
</dbReference>